<dbReference type="Gene3D" id="3.30.565.10">
    <property type="entry name" value="Histidine kinase-like ATPase, C-terminal domain"/>
    <property type="match status" value="1"/>
</dbReference>
<feature type="transmembrane region" description="Helical" evidence="5">
    <location>
        <begin position="110"/>
        <end position="130"/>
    </location>
</feature>
<evidence type="ECO:0000256" key="2">
    <source>
        <dbReference type="ARBA" id="ARBA00022777"/>
    </source>
</evidence>
<keyword evidence="5" id="KW-0472">Membrane</keyword>
<evidence type="ECO:0000256" key="3">
    <source>
        <dbReference type="ARBA" id="ARBA00023012"/>
    </source>
</evidence>
<dbReference type="GO" id="GO:0016301">
    <property type="term" value="F:kinase activity"/>
    <property type="evidence" value="ECO:0007669"/>
    <property type="project" value="UniProtKB-KW"/>
</dbReference>
<feature type="transmembrane region" description="Helical" evidence="5">
    <location>
        <begin position="42"/>
        <end position="61"/>
    </location>
</feature>
<keyword evidence="9" id="KW-1185">Reference proteome</keyword>
<dbReference type="SUPFAM" id="SSF55874">
    <property type="entry name" value="ATPase domain of HSP90 chaperone/DNA topoisomerase II/histidine kinase"/>
    <property type="match status" value="1"/>
</dbReference>
<evidence type="ECO:0000259" key="7">
    <source>
        <dbReference type="Pfam" id="PF07730"/>
    </source>
</evidence>
<evidence type="ECO:0000259" key="6">
    <source>
        <dbReference type="Pfam" id="PF02518"/>
    </source>
</evidence>
<dbReference type="Gene3D" id="1.20.5.1930">
    <property type="match status" value="1"/>
</dbReference>
<keyword evidence="1" id="KW-0808">Transferase</keyword>
<proteinExistence type="predicted"/>
<evidence type="ECO:0000256" key="4">
    <source>
        <dbReference type="SAM" id="MobiDB-lite"/>
    </source>
</evidence>
<dbReference type="Pfam" id="PF02518">
    <property type="entry name" value="HATPase_c"/>
    <property type="match status" value="1"/>
</dbReference>
<evidence type="ECO:0000313" key="9">
    <source>
        <dbReference type="Proteomes" id="UP001500902"/>
    </source>
</evidence>
<accession>A0ABP7DM17</accession>
<organism evidence="8 9">
    <name type="scientific">Nonomuraea antimicrobica</name>
    <dbReference type="NCBI Taxonomy" id="561173"/>
    <lineage>
        <taxon>Bacteria</taxon>
        <taxon>Bacillati</taxon>
        <taxon>Actinomycetota</taxon>
        <taxon>Actinomycetes</taxon>
        <taxon>Streptosporangiales</taxon>
        <taxon>Streptosporangiaceae</taxon>
        <taxon>Nonomuraea</taxon>
    </lineage>
</organism>
<protein>
    <submittedName>
        <fullName evidence="8">Sensor histidine kinase</fullName>
    </submittedName>
</protein>
<dbReference type="InterPro" id="IPR050482">
    <property type="entry name" value="Sensor_HK_TwoCompSys"/>
</dbReference>
<comment type="caution">
    <text evidence="8">The sequence shown here is derived from an EMBL/GenBank/DDBJ whole genome shotgun (WGS) entry which is preliminary data.</text>
</comment>
<keyword evidence="5" id="KW-0812">Transmembrane</keyword>
<dbReference type="Proteomes" id="UP001500902">
    <property type="component" value="Unassembled WGS sequence"/>
</dbReference>
<dbReference type="PANTHER" id="PTHR24421:SF63">
    <property type="entry name" value="SENSOR HISTIDINE KINASE DESK"/>
    <property type="match status" value="1"/>
</dbReference>
<feature type="transmembrane region" description="Helical" evidence="5">
    <location>
        <begin position="137"/>
        <end position="154"/>
    </location>
</feature>
<name>A0ABP7DM17_9ACTN</name>
<keyword evidence="2 8" id="KW-0418">Kinase</keyword>
<evidence type="ECO:0000256" key="5">
    <source>
        <dbReference type="SAM" id="Phobius"/>
    </source>
</evidence>
<feature type="transmembrane region" description="Helical" evidence="5">
    <location>
        <begin position="73"/>
        <end position="104"/>
    </location>
</feature>
<keyword evidence="3" id="KW-0902">Two-component regulatory system</keyword>
<dbReference type="CDD" id="cd16917">
    <property type="entry name" value="HATPase_UhpB-NarQ-NarX-like"/>
    <property type="match status" value="1"/>
</dbReference>
<dbReference type="InterPro" id="IPR011712">
    <property type="entry name" value="Sig_transdc_His_kin_sub3_dim/P"/>
</dbReference>
<dbReference type="InterPro" id="IPR036890">
    <property type="entry name" value="HATPase_C_sf"/>
</dbReference>
<feature type="region of interest" description="Disordered" evidence="4">
    <location>
        <begin position="314"/>
        <end position="335"/>
    </location>
</feature>
<keyword evidence="5" id="KW-1133">Transmembrane helix</keyword>
<evidence type="ECO:0000256" key="1">
    <source>
        <dbReference type="ARBA" id="ARBA00022679"/>
    </source>
</evidence>
<gene>
    <name evidence="8" type="ORF">GCM10022224_086380</name>
</gene>
<dbReference type="EMBL" id="BAAAZP010000192">
    <property type="protein sequence ID" value="GAA3707545.1"/>
    <property type="molecule type" value="Genomic_DNA"/>
</dbReference>
<sequence>MLDHGRARARARAGSAAWLLLLCWPLWSLLTADPGLVRVAWALGGVALLAVCWLMITWRLFSGRGGSPRPWALAGLLGATLALFPVLGLPWAYVCFVLVVSALAATLRPAGFVAAAVVTAVVEVVVLWALGASFAGIWWVPLVIAVQAVVAQSLKQMGVLVMRLEAARAEVAQMAVENERLRFARDLHDILGHTLTSITIRSQLAARLARTDPDRAAREMTDVEHAARQALDEVRHAVTGYRAPALSEELDKAARGLRSAGIELDVSPAEGPIPASAEILLAWAVREAVTNVLRHSRARHCRIVLSVDDSAAGLEVRDDGTPTGEGPGATRTGHGLTGLAERVAEAGGRLEAGPSPGGGYRLCVRVPVEAS</sequence>
<reference evidence="9" key="1">
    <citation type="journal article" date="2019" name="Int. J. Syst. Evol. Microbiol.">
        <title>The Global Catalogue of Microorganisms (GCM) 10K type strain sequencing project: providing services to taxonomists for standard genome sequencing and annotation.</title>
        <authorList>
            <consortium name="The Broad Institute Genomics Platform"/>
            <consortium name="The Broad Institute Genome Sequencing Center for Infectious Disease"/>
            <person name="Wu L."/>
            <person name="Ma J."/>
        </authorList>
    </citation>
    <scope>NUCLEOTIDE SEQUENCE [LARGE SCALE GENOMIC DNA]</scope>
    <source>
        <strain evidence="9">JCM 16904</strain>
    </source>
</reference>
<dbReference type="PANTHER" id="PTHR24421">
    <property type="entry name" value="NITRATE/NITRITE SENSOR PROTEIN NARX-RELATED"/>
    <property type="match status" value="1"/>
</dbReference>
<dbReference type="InterPro" id="IPR003594">
    <property type="entry name" value="HATPase_dom"/>
</dbReference>
<feature type="domain" description="Signal transduction histidine kinase subgroup 3 dimerisation and phosphoacceptor" evidence="7">
    <location>
        <begin position="179"/>
        <end position="245"/>
    </location>
</feature>
<feature type="domain" description="Histidine kinase/HSP90-like ATPase" evidence="6">
    <location>
        <begin position="279"/>
        <end position="369"/>
    </location>
</feature>
<evidence type="ECO:0000313" key="8">
    <source>
        <dbReference type="EMBL" id="GAA3707545.1"/>
    </source>
</evidence>
<dbReference type="Pfam" id="PF07730">
    <property type="entry name" value="HisKA_3"/>
    <property type="match status" value="1"/>
</dbReference>